<comment type="caution">
    <text evidence="2">The sequence shown here is derived from an EMBL/GenBank/DDBJ whole genome shotgun (WGS) entry which is preliminary data.</text>
</comment>
<dbReference type="OrthoDB" id="8300214at2759"/>
<evidence type="ECO:0000259" key="1">
    <source>
        <dbReference type="Pfam" id="PF04187"/>
    </source>
</evidence>
<protein>
    <recommendedName>
        <fullName evidence="1">Haem-binding uptake Tiki superfamily ChaN domain-containing protein</fullName>
    </recommendedName>
</protein>
<dbReference type="Pfam" id="PF04187">
    <property type="entry name" value="Cofac_haem_bdg"/>
    <property type="match status" value="1"/>
</dbReference>
<dbReference type="Gene3D" id="3.40.50.11550">
    <property type="match status" value="1"/>
</dbReference>
<sequence length="403" mass="44042">MRISCMGVAACLLPAADSAGTAPRLLPSAPCMSMSRSAAASAQGGGVGGGRSRRELLQRGAAAVAASAATAALSGAAIVDAAEPIEYSLVNERIFDTQRRSFLPPAPQRLIRAGTLSPLVCVGEEHSHPLHHRMEFNIIKAVHAHHQAAESNEPLAAAESSEPLAVGLETIYRHHQHLHAAESNEPLAVGLEMFYRQHQLALDRYVFRHGSLGRLKLETGWDDMWGYDFNNYTKIFRFARLNGVRLVGLNAPIQLVSMVSKQGLDGLPRELRPLLPDMDLHNERHRQRFDSAIAAVAAVHPVSGDALARMYQAQTLWDEYMSESAANYLSSRGGRMVLLAGSRHIESRDGIPDRVHRRLGGAEPFTVVPLSVDWTQDGLPDIDHPPGPSFADWVYFTQKELIV</sequence>
<dbReference type="InterPro" id="IPR007314">
    <property type="entry name" value="Cofac_haem-bd_dom"/>
</dbReference>
<accession>A0A836CAW1</accession>
<dbReference type="CDD" id="cd14727">
    <property type="entry name" value="ChanN-like"/>
    <property type="match status" value="1"/>
</dbReference>
<name>A0A836CAW1_9STRA</name>
<organism evidence="2 3">
    <name type="scientific">Tribonema minus</name>
    <dbReference type="NCBI Taxonomy" id="303371"/>
    <lineage>
        <taxon>Eukaryota</taxon>
        <taxon>Sar</taxon>
        <taxon>Stramenopiles</taxon>
        <taxon>Ochrophyta</taxon>
        <taxon>PX clade</taxon>
        <taxon>Xanthophyceae</taxon>
        <taxon>Tribonematales</taxon>
        <taxon>Tribonemataceae</taxon>
        <taxon>Tribonema</taxon>
    </lineage>
</organism>
<evidence type="ECO:0000313" key="3">
    <source>
        <dbReference type="Proteomes" id="UP000664859"/>
    </source>
</evidence>
<dbReference type="EMBL" id="JAFCMP010000510">
    <property type="protein sequence ID" value="KAG5178974.1"/>
    <property type="molecule type" value="Genomic_DNA"/>
</dbReference>
<feature type="domain" description="Haem-binding uptake Tiki superfamily ChaN" evidence="1">
    <location>
        <begin position="119"/>
        <end position="355"/>
    </location>
</feature>
<dbReference type="AlphaFoldDB" id="A0A836CAW1"/>
<dbReference type="SUPFAM" id="SSF159501">
    <property type="entry name" value="EreA/ChaN-like"/>
    <property type="match status" value="2"/>
</dbReference>
<gene>
    <name evidence="2" type="ORF">JKP88DRAFT_350109</name>
</gene>
<keyword evidence="3" id="KW-1185">Reference proteome</keyword>
<dbReference type="Proteomes" id="UP000664859">
    <property type="component" value="Unassembled WGS sequence"/>
</dbReference>
<evidence type="ECO:0000313" key="2">
    <source>
        <dbReference type="EMBL" id="KAG5178974.1"/>
    </source>
</evidence>
<proteinExistence type="predicted"/>
<reference evidence="2" key="1">
    <citation type="submission" date="2021-02" db="EMBL/GenBank/DDBJ databases">
        <title>First Annotated Genome of the Yellow-green Alga Tribonema minus.</title>
        <authorList>
            <person name="Mahan K.M."/>
        </authorList>
    </citation>
    <scope>NUCLEOTIDE SEQUENCE</scope>
    <source>
        <strain evidence="2">UTEX B ZZ1240</strain>
    </source>
</reference>